<keyword evidence="3" id="KW-1003">Cell membrane</keyword>
<dbReference type="RefSeq" id="WP_058266759.1">
    <property type="nucleotide sequence ID" value="NZ_FMAZ01000001.1"/>
</dbReference>
<sequence>MEWLLLGAGLLLIAGTGFFVAVEFSLIALDQPTVQRAVDDGDAGAVPLLACLKSLSTQLSSCQLGITLTTLLTGYVMEPSVGRLLEGPLTAFGLPEVAAASISLVIAMVLATLLSMLLGELVPKNMAIALSFPVGKALARPQLVFTAVFKPAIVLLNGFSNRVLHIFGLEAKEEISGARTPAELASLVRRSAAMGTLDAGTANFIARTLNFSTRTAADVMTPRIRVEMIDSDQPVSDVVAAARRTGYSRFPVIGESADDIKGVVHVKKAVAVPSERRQNLEAGAIMTEVLRVPETIHLDALLAELREGNLQLAVVLDEYGGTAGIATLEDLVEEIVGEVSDEHDKVRPGLLQSASGDWYFPGLLRPDELSEQIPGLTVPDESAYETVGGYVMSKLGRIAAVGDTVTVDGGTLSVTRMDGRRIDRICFKPAAAATNGSTP</sequence>
<keyword evidence="8 10" id="KW-0472">Membrane</keyword>
<evidence type="ECO:0000256" key="6">
    <source>
        <dbReference type="ARBA" id="ARBA00022989"/>
    </source>
</evidence>
<dbReference type="FunFam" id="3.10.580.10:FF:000002">
    <property type="entry name" value="Magnesium/cobalt efflux protein CorC"/>
    <property type="match status" value="1"/>
</dbReference>
<dbReference type="PROSITE" id="PS51371">
    <property type="entry name" value="CBS"/>
    <property type="match status" value="2"/>
</dbReference>
<evidence type="ECO:0000256" key="11">
    <source>
        <dbReference type="SAM" id="Phobius"/>
    </source>
</evidence>
<dbReference type="EMBL" id="LNQM01000001">
    <property type="protein sequence ID" value="KSU79155.1"/>
    <property type="molecule type" value="Genomic_DNA"/>
</dbReference>
<feature type="domain" description="CBS" evidence="12">
    <location>
        <begin position="220"/>
        <end position="281"/>
    </location>
</feature>
<comment type="caution">
    <text evidence="14">The sequence shown here is derived from an EMBL/GenBank/DDBJ whole genome shotgun (WGS) entry which is preliminary data.</text>
</comment>
<feature type="domain" description="CBS" evidence="12">
    <location>
        <begin position="285"/>
        <end position="342"/>
    </location>
</feature>
<keyword evidence="5" id="KW-0677">Repeat</keyword>
<dbReference type="InterPro" id="IPR051676">
    <property type="entry name" value="UPF0053_domain"/>
</dbReference>
<dbReference type="GO" id="GO:0005886">
    <property type="term" value="C:plasma membrane"/>
    <property type="evidence" value="ECO:0007669"/>
    <property type="project" value="UniProtKB-SubCell"/>
</dbReference>
<dbReference type="InterPro" id="IPR036318">
    <property type="entry name" value="FAD-bd_PCMH-like_sf"/>
</dbReference>
<evidence type="ECO:0000256" key="3">
    <source>
        <dbReference type="ARBA" id="ARBA00022475"/>
    </source>
</evidence>
<evidence type="ECO:0000256" key="2">
    <source>
        <dbReference type="ARBA" id="ARBA00006337"/>
    </source>
</evidence>
<organism evidence="14 15">
    <name type="scientific">Pseudarthrobacter enclensis</name>
    <dbReference type="NCBI Taxonomy" id="993070"/>
    <lineage>
        <taxon>Bacteria</taxon>
        <taxon>Bacillati</taxon>
        <taxon>Actinomycetota</taxon>
        <taxon>Actinomycetes</taxon>
        <taxon>Micrococcales</taxon>
        <taxon>Micrococcaceae</taxon>
        <taxon>Pseudarthrobacter</taxon>
    </lineage>
</organism>
<dbReference type="AlphaFoldDB" id="A0A0V8IWE9"/>
<gene>
    <name evidence="14" type="ORF">AS031_03785</name>
</gene>
<feature type="transmembrane region" description="Helical" evidence="11">
    <location>
        <begin position="6"/>
        <end position="29"/>
    </location>
</feature>
<dbReference type="InterPro" id="IPR044751">
    <property type="entry name" value="Ion_transp-like_CBS"/>
</dbReference>
<dbReference type="InterPro" id="IPR005170">
    <property type="entry name" value="Transptr-assoc_dom"/>
</dbReference>
<dbReference type="InterPro" id="IPR046342">
    <property type="entry name" value="CBS_dom_sf"/>
</dbReference>
<evidence type="ECO:0000256" key="4">
    <source>
        <dbReference type="ARBA" id="ARBA00022692"/>
    </source>
</evidence>
<dbReference type="Pfam" id="PF03471">
    <property type="entry name" value="CorC_HlyC"/>
    <property type="match status" value="1"/>
</dbReference>
<evidence type="ECO:0000256" key="9">
    <source>
        <dbReference type="PROSITE-ProRule" id="PRU00703"/>
    </source>
</evidence>
<comment type="subcellular location">
    <subcellularLocation>
        <location evidence="1">Cell membrane</location>
        <topology evidence="1">Multi-pass membrane protein</topology>
    </subcellularLocation>
</comment>
<dbReference type="Gene3D" id="3.10.580.10">
    <property type="entry name" value="CBS-domain"/>
    <property type="match status" value="1"/>
</dbReference>
<dbReference type="STRING" id="993070.AS031_03785"/>
<dbReference type="PROSITE" id="PS51846">
    <property type="entry name" value="CNNM"/>
    <property type="match status" value="1"/>
</dbReference>
<keyword evidence="7 9" id="KW-0129">CBS domain</keyword>
<dbReference type="CDD" id="cd04590">
    <property type="entry name" value="CBS_pair_CorC_HlyC_assoc"/>
    <property type="match status" value="1"/>
</dbReference>
<dbReference type="GO" id="GO:0050660">
    <property type="term" value="F:flavin adenine dinucleotide binding"/>
    <property type="evidence" value="ECO:0007669"/>
    <property type="project" value="InterPro"/>
</dbReference>
<feature type="domain" description="CNNM transmembrane" evidence="13">
    <location>
        <begin position="1"/>
        <end position="201"/>
    </location>
</feature>
<dbReference type="SUPFAM" id="SSF56176">
    <property type="entry name" value="FAD-binding/transporter-associated domain-like"/>
    <property type="match status" value="1"/>
</dbReference>
<dbReference type="Pfam" id="PF01595">
    <property type="entry name" value="CNNM"/>
    <property type="match status" value="1"/>
</dbReference>
<dbReference type="PANTHER" id="PTHR43099">
    <property type="entry name" value="UPF0053 PROTEIN YRKA"/>
    <property type="match status" value="1"/>
</dbReference>
<evidence type="ECO:0000256" key="5">
    <source>
        <dbReference type="ARBA" id="ARBA00022737"/>
    </source>
</evidence>
<evidence type="ECO:0000313" key="15">
    <source>
        <dbReference type="Proteomes" id="UP000053199"/>
    </source>
</evidence>
<dbReference type="Pfam" id="PF00571">
    <property type="entry name" value="CBS"/>
    <property type="match status" value="2"/>
</dbReference>
<evidence type="ECO:0000256" key="1">
    <source>
        <dbReference type="ARBA" id="ARBA00004651"/>
    </source>
</evidence>
<accession>A0A0V8IWE9</accession>
<comment type="similarity">
    <text evidence="2">Belongs to the UPF0053 family.</text>
</comment>
<dbReference type="InterPro" id="IPR016169">
    <property type="entry name" value="FAD-bd_PCMH_sub2"/>
</dbReference>
<dbReference type="Proteomes" id="UP000053199">
    <property type="component" value="Unassembled WGS sequence"/>
</dbReference>
<keyword evidence="4 10" id="KW-0812">Transmembrane</keyword>
<keyword evidence="15" id="KW-1185">Reference proteome</keyword>
<evidence type="ECO:0000256" key="10">
    <source>
        <dbReference type="PROSITE-ProRule" id="PRU01193"/>
    </source>
</evidence>
<dbReference type="InterPro" id="IPR002550">
    <property type="entry name" value="CNNM"/>
</dbReference>
<dbReference type="PANTHER" id="PTHR43099:SF6">
    <property type="entry name" value="UPF0053 PROTEIN RV1842C"/>
    <property type="match status" value="1"/>
</dbReference>
<evidence type="ECO:0000313" key="14">
    <source>
        <dbReference type="EMBL" id="KSU79155.1"/>
    </source>
</evidence>
<feature type="transmembrane region" description="Helical" evidence="11">
    <location>
        <begin position="97"/>
        <end position="118"/>
    </location>
</feature>
<evidence type="ECO:0000256" key="7">
    <source>
        <dbReference type="ARBA" id="ARBA00023122"/>
    </source>
</evidence>
<evidence type="ECO:0008006" key="16">
    <source>
        <dbReference type="Google" id="ProtNLM"/>
    </source>
</evidence>
<dbReference type="Gene3D" id="3.30.465.10">
    <property type="match status" value="1"/>
</dbReference>
<reference evidence="14 15" key="1">
    <citation type="journal article" date="2014" name="Arch. Microbiol.">
        <title>Arthrobacter enclensis sp. nov., isolated from sediment sample.</title>
        <authorList>
            <person name="Dastager S.G."/>
            <person name="Liu Q."/>
            <person name="Tang S.K."/>
            <person name="Krishnamurthi S."/>
            <person name="Lee J.C."/>
            <person name="Li W.J."/>
        </authorList>
    </citation>
    <scope>NUCLEOTIDE SEQUENCE [LARGE SCALE GENOMIC DNA]</scope>
    <source>
        <strain evidence="14 15">NIO-1008</strain>
    </source>
</reference>
<evidence type="ECO:0000259" key="13">
    <source>
        <dbReference type="PROSITE" id="PS51846"/>
    </source>
</evidence>
<keyword evidence="6 10" id="KW-1133">Transmembrane helix</keyword>
<dbReference type="SUPFAM" id="SSF54631">
    <property type="entry name" value="CBS-domain pair"/>
    <property type="match status" value="1"/>
</dbReference>
<protein>
    <recommendedName>
        <fullName evidence="16">Hemolysin</fullName>
    </recommendedName>
</protein>
<proteinExistence type="inferred from homology"/>
<dbReference type="OrthoDB" id="110231at2"/>
<evidence type="ECO:0000259" key="12">
    <source>
        <dbReference type="PROSITE" id="PS51371"/>
    </source>
</evidence>
<dbReference type="InterPro" id="IPR000644">
    <property type="entry name" value="CBS_dom"/>
</dbReference>
<name>A0A0V8IWE9_9MICC</name>
<dbReference type="SMART" id="SM01091">
    <property type="entry name" value="CorC_HlyC"/>
    <property type="match status" value="1"/>
</dbReference>
<evidence type="ECO:0000256" key="8">
    <source>
        <dbReference type="ARBA" id="ARBA00023136"/>
    </source>
</evidence>